<feature type="compositionally biased region" description="Basic and acidic residues" evidence="1">
    <location>
        <begin position="139"/>
        <end position="151"/>
    </location>
</feature>
<keyword evidence="2" id="KW-1133">Transmembrane helix</keyword>
<name>A0AAW0QFF6_9PEZI</name>
<sequence>MALFTDTKLLDEQTQNFVATATNWAAEMQNTLADIQHNTNQVFFWSMFVGAGVGLTATVWALNRLRDELEELNRHQVIYRHMWLDERDDMRKQMMDDERKKDKTLEEMQMIWGESEKTKRAIMMAGVRHQRSIIDVLQREAAADGPSERTRVPQPGDPDYPAFTDALIHYAQSRRVPRDGRGDQTQ</sequence>
<accession>A0AAW0QFF6</accession>
<dbReference type="EMBL" id="JAQQWP010000009">
    <property type="protein sequence ID" value="KAK8101272.1"/>
    <property type="molecule type" value="Genomic_DNA"/>
</dbReference>
<evidence type="ECO:0000313" key="3">
    <source>
        <dbReference type="EMBL" id="KAK8101272.1"/>
    </source>
</evidence>
<dbReference type="Proteomes" id="UP001392437">
    <property type="component" value="Unassembled WGS sequence"/>
</dbReference>
<protein>
    <recommendedName>
        <fullName evidence="5">Minor tail protein</fullName>
    </recommendedName>
</protein>
<feature type="transmembrane region" description="Helical" evidence="2">
    <location>
        <begin position="42"/>
        <end position="62"/>
    </location>
</feature>
<reference evidence="3 4" key="1">
    <citation type="submission" date="2023-01" db="EMBL/GenBank/DDBJ databases">
        <title>Analysis of 21 Apiospora genomes using comparative genomics revels a genus with tremendous synthesis potential of carbohydrate active enzymes and secondary metabolites.</title>
        <authorList>
            <person name="Sorensen T."/>
        </authorList>
    </citation>
    <scope>NUCLEOTIDE SEQUENCE [LARGE SCALE GENOMIC DNA]</scope>
    <source>
        <strain evidence="3 4">CBS 117206</strain>
    </source>
</reference>
<gene>
    <name evidence="3" type="ORF">PG999_011646</name>
</gene>
<organism evidence="3 4">
    <name type="scientific">Apiospora kogelbergensis</name>
    <dbReference type="NCBI Taxonomy" id="1337665"/>
    <lineage>
        <taxon>Eukaryota</taxon>
        <taxon>Fungi</taxon>
        <taxon>Dikarya</taxon>
        <taxon>Ascomycota</taxon>
        <taxon>Pezizomycotina</taxon>
        <taxon>Sordariomycetes</taxon>
        <taxon>Xylariomycetidae</taxon>
        <taxon>Amphisphaeriales</taxon>
        <taxon>Apiosporaceae</taxon>
        <taxon>Apiospora</taxon>
    </lineage>
</organism>
<proteinExistence type="predicted"/>
<keyword evidence="2" id="KW-0472">Membrane</keyword>
<keyword evidence="4" id="KW-1185">Reference proteome</keyword>
<evidence type="ECO:0000256" key="2">
    <source>
        <dbReference type="SAM" id="Phobius"/>
    </source>
</evidence>
<evidence type="ECO:0000256" key="1">
    <source>
        <dbReference type="SAM" id="MobiDB-lite"/>
    </source>
</evidence>
<keyword evidence="2" id="KW-0812">Transmembrane</keyword>
<comment type="caution">
    <text evidence="3">The sequence shown here is derived from an EMBL/GenBank/DDBJ whole genome shotgun (WGS) entry which is preliminary data.</text>
</comment>
<evidence type="ECO:0000313" key="4">
    <source>
        <dbReference type="Proteomes" id="UP001392437"/>
    </source>
</evidence>
<feature type="region of interest" description="Disordered" evidence="1">
    <location>
        <begin position="139"/>
        <end position="162"/>
    </location>
</feature>
<evidence type="ECO:0008006" key="5">
    <source>
        <dbReference type="Google" id="ProtNLM"/>
    </source>
</evidence>
<dbReference type="AlphaFoldDB" id="A0AAW0QFF6"/>